<feature type="transmembrane region" description="Helical" evidence="1">
    <location>
        <begin position="111"/>
        <end position="135"/>
    </location>
</feature>
<accession>A0A1X6MQH2</accession>
<reference evidence="2 3" key="1">
    <citation type="submission" date="2017-04" db="EMBL/GenBank/DDBJ databases">
        <title>Genome Sequence of the Model Brown-Rot Fungus Postia placenta SB12.</title>
        <authorList>
            <consortium name="DOE Joint Genome Institute"/>
            <person name="Gaskell J."/>
            <person name="Kersten P."/>
            <person name="Larrondo L.F."/>
            <person name="Canessa P."/>
            <person name="Martinez D."/>
            <person name="Hibbett D."/>
            <person name="Schmoll M."/>
            <person name="Kubicek C.P."/>
            <person name="Martinez A.T."/>
            <person name="Yadav J."/>
            <person name="Master E."/>
            <person name="Magnuson J.K."/>
            <person name="James T."/>
            <person name="Yaver D."/>
            <person name="Berka R."/>
            <person name="Labutti K."/>
            <person name="Lipzen A."/>
            <person name="Aerts A."/>
            <person name="Barry K."/>
            <person name="Henrissat B."/>
            <person name="Blanchette R."/>
            <person name="Grigoriev I."/>
            <person name="Cullen D."/>
        </authorList>
    </citation>
    <scope>NUCLEOTIDE SEQUENCE [LARGE SCALE GENOMIC DNA]</scope>
    <source>
        <strain evidence="2 3">MAD-698-R-SB12</strain>
    </source>
</reference>
<dbReference type="RefSeq" id="XP_024335409.1">
    <property type="nucleotide sequence ID" value="XM_024486721.1"/>
</dbReference>
<dbReference type="OrthoDB" id="2790010at2759"/>
<evidence type="ECO:0000313" key="3">
    <source>
        <dbReference type="Proteomes" id="UP000194127"/>
    </source>
</evidence>
<keyword evidence="1" id="KW-0472">Membrane</keyword>
<evidence type="ECO:0000256" key="1">
    <source>
        <dbReference type="SAM" id="Phobius"/>
    </source>
</evidence>
<name>A0A1X6MQH2_9APHY</name>
<organism evidence="2 3">
    <name type="scientific">Postia placenta MAD-698-R-SB12</name>
    <dbReference type="NCBI Taxonomy" id="670580"/>
    <lineage>
        <taxon>Eukaryota</taxon>
        <taxon>Fungi</taxon>
        <taxon>Dikarya</taxon>
        <taxon>Basidiomycota</taxon>
        <taxon>Agaricomycotina</taxon>
        <taxon>Agaricomycetes</taxon>
        <taxon>Polyporales</taxon>
        <taxon>Adustoporiaceae</taxon>
        <taxon>Rhodonia</taxon>
    </lineage>
</organism>
<dbReference type="GeneID" id="36331670"/>
<dbReference type="Proteomes" id="UP000194127">
    <property type="component" value="Unassembled WGS sequence"/>
</dbReference>
<feature type="transmembrane region" description="Helical" evidence="1">
    <location>
        <begin position="15"/>
        <end position="34"/>
    </location>
</feature>
<feature type="transmembrane region" description="Helical" evidence="1">
    <location>
        <begin position="41"/>
        <end position="59"/>
    </location>
</feature>
<evidence type="ECO:0000313" key="2">
    <source>
        <dbReference type="EMBL" id="OSX58615.1"/>
    </source>
</evidence>
<keyword evidence="3" id="KW-1185">Reference proteome</keyword>
<dbReference type="AlphaFoldDB" id="A0A1X6MQH2"/>
<keyword evidence="1" id="KW-0812">Transmembrane</keyword>
<keyword evidence="1" id="KW-1133">Transmembrane helix</keyword>
<sequence length="330" mass="35987">MPTLIPLDDLLGVEFIGVILSTVSTSIIRVTVAATACSRDYTLIDSLHVALLVTAYYWYTVTNFGDYTVLAADTCFFAMRVYKLHPQRDTNSATAAPPRPKTHSLRPSSPAFTISGLSAGIACDSLIAASIIYYLQIRRTIFPRTNRAINLLITYALNTCELNSRGNLREALDGRTVELVGLQSTTAMTSANSESTVRTPGGGAWGKQSSSAPAYYEMDIDGGQKDSTNYAKLKKASCRKDLNPSTDTIIMKTMQWFVNPRLANAAMSNSFPTILCFTSGCPPRWPGLTSSLEFYKGTRKCSVGQVYVTSLPGPAKTRRDGVRKIEGNQE</sequence>
<gene>
    <name evidence="2" type="ORF">POSPLADRAFT_1153190</name>
</gene>
<proteinExistence type="predicted"/>
<dbReference type="EMBL" id="KZ110604">
    <property type="protein sequence ID" value="OSX58615.1"/>
    <property type="molecule type" value="Genomic_DNA"/>
</dbReference>
<protein>
    <submittedName>
        <fullName evidence="2">Uncharacterized protein</fullName>
    </submittedName>
</protein>
<dbReference type="STRING" id="670580.A0A1X6MQH2"/>